<dbReference type="EMBL" id="OBDY01000031">
    <property type="protein sequence ID" value="SNY67382.1"/>
    <property type="molecule type" value="Genomic_DNA"/>
</dbReference>
<dbReference type="SUPFAM" id="SSF53474">
    <property type="entry name" value="alpha/beta-Hydrolases"/>
    <property type="match status" value="1"/>
</dbReference>
<sequence length="245" mass="26415">MDTTYGRRMSNSTFLLVHGGHHGEWVWEPLRAELGKRGILSRTVTLPSAVTDPDGGEPYPGMYDDARVVREALATIDGPVIVVAHSYAGVPVTEAVAGDSNVVHVVFVAAYMLEVGESMFGTHGVPRPESLEGLRPAANPDLNLPLAFYDGDPGNPATAAAIARLVPQSVRGDFETVTRAGWREVPNSYVIPDDDISLTGTVAERLAKRADRTYRVPGNHAPFWSHPAEFADLLAEIDGLDHAPR</sequence>
<dbReference type="InterPro" id="IPR000073">
    <property type="entry name" value="AB_hydrolase_1"/>
</dbReference>
<feature type="domain" description="AB hydrolase-1" evidence="1">
    <location>
        <begin position="14"/>
        <end position="232"/>
    </location>
</feature>
<keyword evidence="3" id="KW-1185">Reference proteome</keyword>
<organism evidence="2 3">
    <name type="scientific">Paractinoplanes atraurantiacus</name>
    <dbReference type="NCBI Taxonomy" id="1036182"/>
    <lineage>
        <taxon>Bacteria</taxon>
        <taxon>Bacillati</taxon>
        <taxon>Actinomycetota</taxon>
        <taxon>Actinomycetes</taxon>
        <taxon>Micromonosporales</taxon>
        <taxon>Micromonosporaceae</taxon>
        <taxon>Paractinoplanes</taxon>
    </lineage>
</organism>
<dbReference type="GO" id="GO:0003824">
    <property type="term" value="F:catalytic activity"/>
    <property type="evidence" value="ECO:0007669"/>
    <property type="project" value="UniProtKB-ARBA"/>
</dbReference>
<dbReference type="Pfam" id="PF12697">
    <property type="entry name" value="Abhydrolase_6"/>
    <property type="match status" value="1"/>
</dbReference>
<dbReference type="OrthoDB" id="9773549at2"/>
<dbReference type="AlphaFoldDB" id="A0A285K467"/>
<gene>
    <name evidence="2" type="ORF">SAMN05421748_13199</name>
</gene>
<proteinExistence type="predicted"/>
<dbReference type="Gene3D" id="3.40.50.1820">
    <property type="entry name" value="alpha/beta hydrolase"/>
    <property type="match status" value="1"/>
</dbReference>
<dbReference type="InterPro" id="IPR052897">
    <property type="entry name" value="Sec-Metab_Biosynth_Hydrolase"/>
</dbReference>
<name>A0A285K467_9ACTN</name>
<dbReference type="Proteomes" id="UP000219612">
    <property type="component" value="Unassembled WGS sequence"/>
</dbReference>
<dbReference type="PANTHER" id="PTHR37017:SF11">
    <property type="entry name" value="ESTERASE_LIPASE_THIOESTERASE DOMAIN-CONTAINING PROTEIN"/>
    <property type="match status" value="1"/>
</dbReference>
<protein>
    <submittedName>
        <fullName evidence="2">Pimeloyl-ACP methyl ester carboxylesterase</fullName>
    </submittedName>
</protein>
<reference evidence="3" key="1">
    <citation type="submission" date="2017-09" db="EMBL/GenBank/DDBJ databases">
        <authorList>
            <person name="Varghese N."/>
            <person name="Submissions S."/>
        </authorList>
    </citation>
    <scope>NUCLEOTIDE SEQUENCE [LARGE SCALE GENOMIC DNA]</scope>
    <source>
        <strain evidence="3">CGMCC 4.6857</strain>
    </source>
</reference>
<evidence type="ECO:0000313" key="3">
    <source>
        <dbReference type="Proteomes" id="UP000219612"/>
    </source>
</evidence>
<evidence type="ECO:0000313" key="2">
    <source>
        <dbReference type="EMBL" id="SNY67382.1"/>
    </source>
</evidence>
<accession>A0A285K467</accession>
<dbReference type="PANTHER" id="PTHR37017">
    <property type="entry name" value="AB HYDROLASE-1 DOMAIN-CONTAINING PROTEIN-RELATED"/>
    <property type="match status" value="1"/>
</dbReference>
<evidence type="ECO:0000259" key="1">
    <source>
        <dbReference type="Pfam" id="PF12697"/>
    </source>
</evidence>
<dbReference type="InterPro" id="IPR029058">
    <property type="entry name" value="AB_hydrolase_fold"/>
</dbReference>